<dbReference type="Proteomes" id="UP000217076">
    <property type="component" value="Unassembled WGS sequence"/>
</dbReference>
<dbReference type="EMBL" id="FNCV01000001">
    <property type="protein sequence ID" value="SDG47234.1"/>
    <property type="molecule type" value="Genomic_DNA"/>
</dbReference>
<accession>A0A1G7UIA0</accession>
<feature type="chain" id="PRO_5011523439" evidence="1">
    <location>
        <begin position="23"/>
        <end position="275"/>
    </location>
</feature>
<feature type="signal peptide" evidence="1">
    <location>
        <begin position="1"/>
        <end position="22"/>
    </location>
</feature>
<keyword evidence="1" id="KW-0732">Signal</keyword>
<dbReference type="InterPro" id="IPR016047">
    <property type="entry name" value="M23ase_b-sheet_dom"/>
</dbReference>
<dbReference type="FunFam" id="2.70.70.10:FF:000019">
    <property type="entry name" value="M23 family peptidase"/>
    <property type="match status" value="1"/>
</dbReference>
<proteinExistence type="predicted"/>
<dbReference type="InterPro" id="IPR050570">
    <property type="entry name" value="Cell_wall_metabolism_enzyme"/>
</dbReference>
<keyword evidence="3" id="KW-0378">Hydrolase</keyword>
<dbReference type="InterPro" id="IPR011055">
    <property type="entry name" value="Dup_hybrid_motif"/>
</dbReference>
<protein>
    <submittedName>
        <fullName evidence="3">Murein DD-endopeptidase MepM and murein hydrolase activator NlpD, contain LysM domain</fullName>
    </submittedName>
</protein>
<dbReference type="Gene3D" id="2.70.70.10">
    <property type="entry name" value="Glucose Permease (Domain IIA)"/>
    <property type="match status" value="1"/>
</dbReference>
<evidence type="ECO:0000313" key="3">
    <source>
        <dbReference type="EMBL" id="SDG47234.1"/>
    </source>
</evidence>
<sequence length="275" mass="28371">MRVFAALLIVLCLALGSLPAAALDLSGRLTQGGLALGHTVPGATVALDGRAVPVDGQGRFVVGFGRDAPARVALTVTRPDGSAETRRLAIAPVAWPEQHIDGLPPAQVTPDPERLKRIRAEAELIRQARAIDTPEPRFLAGMIRPVEGTVSGVFGSRRILNGEPRAPHSGLDIAAPAGTPVKAAAAGTVTLVHDDMFYTGGTVMIDHGQGVATVYAHLARVDVGEGQPVGAGAPIGTVGASGRATGPHLHFGVSWWDVRLDPEAVLAVLAPPEAE</sequence>
<dbReference type="RefSeq" id="WP_092614364.1">
    <property type="nucleotide sequence ID" value="NZ_FNCV01000001.1"/>
</dbReference>
<dbReference type="Pfam" id="PF01551">
    <property type="entry name" value="Peptidase_M23"/>
    <property type="match status" value="1"/>
</dbReference>
<dbReference type="CDD" id="cd12797">
    <property type="entry name" value="M23_peptidase"/>
    <property type="match status" value="1"/>
</dbReference>
<keyword evidence="4" id="KW-1185">Reference proteome</keyword>
<evidence type="ECO:0000256" key="1">
    <source>
        <dbReference type="SAM" id="SignalP"/>
    </source>
</evidence>
<reference evidence="4" key="1">
    <citation type="submission" date="2016-10" db="EMBL/GenBank/DDBJ databases">
        <authorList>
            <person name="Varghese N."/>
            <person name="Submissions S."/>
        </authorList>
    </citation>
    <scope>NUCLEOTIDE SEQUENCE [LARGE SCALE GENOMIC DNA]</scope>
    <source>
        <strain evidence="4">930I</strain>
    </source>
</reference>
<feature type="domain" description="M23ase beta-sheet core" evidence="2">
    <location>
        <begin position="167"/>
        <end position="262"/>
    </location>
</feature>
<dbReference type="PANTHER" id="PTHR21666:SF285">
    <property type="entry name" value="M23 FAMILY METALLOPEPTIDASE"/>
    <property type="match status" value="1"/>
</dbReference>
<dbReference type="GO" id="GO:0004222">
    <property type="term" value="F:metalloendopeptidase activity"/>
    <property type="evidence" value="ECO:0007669"/>
    <property type="project" value="TreeGrafter"/>
</dbReference>
<gene>
    <name evidence="3" type="ORF">SAMN05421742_101338</name>
</gene>
<evidence type="ECO:0000259" key="2">
    <source>
        <dbReference type="Pfam" id="PF01551"/>
    </source>
</evidence>
<dbReference type="STRING" id="83401.SAMN05421742_101338"/>
<dbReference type="OrthoDB" id="9795421at2"/>
<name>A0A1G7UIA0_9PROT</name>
<evidence type="ECO:0000313" key="4">
    <source>
        <dbReference type="Proteomes" id="UP000217076"/>
    </source>
</evidence>
<organism evidence="3 4">
    <name type="scientific">Roseospirillum parvum</name>
    <dbReference type="NCBI Taxonomy" id="83401"/>
    <lineage>
        <taxon>Bacteria</taxon>
        <taxon>Pseudomonadati</taxon>
        <taxon>Pseudomonadota</taxon>
        <taxon>Alphaproteobacteria</taxon>
        <taxon>Rhodospirillales</taxon>
        <taxon>Rhodospirillaceae</taxon>
        <taxon>Roseospirillum</taxon>
    </lineage>
</organism>
<dbReference type="AlphaFoldDB" id="A0A1G7UIA0"/>
<dbReference type="PANTHER" id="PTHR21666">
    <property type="entry name" value="PEPTIDASE-RELATED"/>
    <property type="match status" value="1"/>
</dbReference>
<dbReference type="SUPFAM" id="SSF51261">
    <property type="entry name" value="Duplicated hybrid motif"/>
    <property type="match status" value="1"/>
</dbReference>